<dbReference type="Pfam" id="PF14302">
    <property type="entry name" value="DUF4377"/>
    <property type="match status" value="1"/>
</dbReference>
<dbReference type="Proteomes" id="UP000199437">
    <property type="component" value="Unassembled WGS sequence"/>
</dbReference>
<dbReference type="RefSeq" id="WP_090258307.1">
    <property type="nucleotide sequence ID" value="NZ_FOIR01000002.1"/>
</dbReference>
<dbReference type="InterPro" id="IPR038670">
    <property type="entry name" value="HslJ-like_sf"/>
</dbReference>
<protein>
    <submittedName>
        <fullName evidence="3">Heat shock protein HslJ</fullName>
    </submittedName>
</protein>
<dbReference type="PANTHER" id="PTHR35535:SF1">
    <property type="entry name" value="HEAT SHOCK PROTEIN HSLJ"/>
    <property type="match status" value="1"/>
</dbReference>
<dbReference type="EMBL" id="FOIR01000002">
    <property type="protein sequence ID" value="SEW19854.1"/>
    <property type="molecule type" value="Genomic_DNA"/>
</dbReference>
<dbReference type="STRING" id="1267423.SAMN05216290_1854"/>
<dbReference type="Pfam" id="PF03724">
    <property type="entry name" value="META"/>
    <property type="match status" value="1"/>
</dbReference>
<dbReference type="InterPro" id="IPR025485">
    <property type="entry name" value="DUF4377"/>
</dbReference>
<keyword evidence="3" id="KW-0346">Stress response</keyword>
<gene>
    <name evidence="3" type="ORF">SAMN05216290_1854</name>
</gene>
<dbReference type="PROSITE" id="PS51257">
    <property type="entry name" value="PROKAR_LIPOPROTEIN"/>
    <property type="match status" value="1"/>
</dbReference>
<dbReference type="Gene3D" id="2.40.128.270">
    <property type="match status" value="1"/>
</dbReference>
<evidence type="ECO:0000259" key="2">
    <source>
        <dbReference type="Pfam" id="PF14302"/>
    </source>
</evidence>
<dbReference type="InterPro" id="IPR053147">
    <property type="entry name" value="Hsp_HslJ-like"/>
</dbReference>
<dbReference type="GeneID" id="99986573"/>
<keyword evidence="4" id="KW-1185">Reference proteome</keyword>
<dbReference type="InterPro" id="IPR005184">
    <property type="entry name" value="DUF306_Meta_HslJ"/>
</dbReference>
<name>A0A1I0PYX7_9BACT</name>
<dbReference type="PANTHER" id="PTHR35535">
    <property type="entry name" value="HEAT SHOCK PROTEIN HSLJ"/>
    <property type="match status" value="1"/>
</dbReference>
<reference evidence="4" key="1">
    <citation type="submission" date="2016-10" db="EMBL/GenBank/DDBJ databases">
        <authorList>
            <person name="Varghese N."/>
            <person name="Submissions S."/>
        </authorList>
    </citation>
    <scope>NUCLEOTIDE SEQUENCE [LARGE SCALE GENOMIC DNA]</scope>
    <source>
        <strain evidence="4">CGMCC 1.12402</strain>
    </source>
</reference>
<feature type="domain" description="DUF306" evidence="1">
    <location>
        <begin position="113"/>
        <end position="222"/>
    </location>
</feature>
<organism evidence="3 4">
    <name type="scientific">Roseivirga pacifica</name>
    <dbReference type="NCBI Taxonomy" id="1267423"/>
    <lineage>
        <taxon>Bacteria</taxon>
        <taxon>Pseudomonadati</taxon>
        <taxon>Bacteroidota</taxon>
        <taxon>Cytophagia</taxon>
        <taxon>Cytophagales</taxon>
        <taxon>Roseivirgaceae</taxon>
        <taxon>Roseivirga</taxon>
    </lineage>
</organism>
<evidence type="ECO:0000313" key="4">
    <source>
        <dbReference type="Proteomes" id="UP000199437"/>
    </source>
</evidence>
<sequence>MKKLILPLLILLTVACTPEEEVTSTFWVNSFRSTCDAGAGKMQCLLIDKSDSISGNWNYFYSNIQNFNYQEGYIYQIKVKVDTLEASQTPADASNIQYTLAEVLSKTFDKKTILNDIWALETIQGETIELNENDERPRLEISIRDRRITGFDGCNNLAGAISELTEEKLVVTSVVSTEKACLNAPPYEKAFPTALVLTTHYKIEGTTLTLIDKQGSPTATFRKVD</sequence>
<accession>A0A1I0PYX7</accession>
<feature type="domain" description="DUF4377" evidence="2">
    <location>
        <begin position="27"/>
        <end position="106"/>
    </location>
</feature>
<dbReference type="AlphaFoldDB" id="A0A1I0PYX7"/>
<evidence type="ECO:0000313" key="3">
    <source>
        <dbReference type="EMBL" id="SEW19854.1"/>
    </source>
</evidence>
<proteinExistence type="predicted"/>
<dbReference type="OrthoDB" id="880459at2"/>
<evidence type="ECO:0000259" key="1">
    <source>
        <dbReference type="Pfam" id="PF03724"/>
    </source>
</evidence>